<evidence type="ECO:0000313" key="1">
    <source>
        <dbReference type="EMBL" id="NBE54573.1"/>
    </source>
</evidence>
<protein>
    <submittedName>
        <fullName evidence="1">Uncharacterized protein</fullName>
    </submittedName>
</protein>
<sequence length="74" mass="8412">MSVTQQYLLDSYRAAQHGTAQPPAPGRNDWQAVRELRDFRRFDAVVHERPSHGRLRLALARFIARFSGAGRAAH</sequence>
<organism evidence="1 2">
    <name type="scientific">Streptomyces boluensis</name>
    <dbReference type="NCBI Taxonomy" id="1775135"/>
    <lineage>
        <taxon>Bacteria</taxon>
        <taxon>Bacillati</taxon>
        <taxon>Actinomycetota</taxon>
        <taxon>Actinomycetes</taxon>
        <taxon>Kitasatosporales</taxon>
        <taxon>Streptomycetaceae</taxon>
        <taxon>Streptomyces</taxon>
    </lineage>
</organism>
<comment type="caution">
    <text evidence="1">The sequence shown here is derived from an EMBL/GenBank/DDBJ whole genome shotgun (WGS) entry which is preliminary data.</text>
</comment>
<reference evidence="1" key="1">
    <citation type="submission" date="2020-01" db="EMBL/GenBank/DDBJ databases">
        <title>Whole-genome analyses of novel actinobacteria.</title>
        <authorList>
            <person name="Sahin N."/>
        </authorList>
    </citation>
    <scope>NUCLEOTIDE SEQUENCE</scope>
    <source>
        <strain evidence="1">YC537</strain>
    </source>
</reference>
<dbReference type="EMBL" id="JAAAHS010000231">
    <property type="protein sequence ID" value="NBE54573.1"/>
    <property type="molecule type" value="Genomic_DNA"/>
</dbReference>
<dbReference type="AlphaFoldDB" id="A0A964USE3"/>
<dbReference type="OrthoDB" id="4333273at2"/>
<proteinExistence type="predicted"/>
<gene>
    <name evidence="1" type="ORF">GUY60_24755</name>
</gene>
<evidence type="ECO:0000313" key="2">
    <source>
        <dbReference type="Proteomes" id="UP000598297"/>
    </source>
</evidence>
<accession>A0A964USE3</accession>
<dbReference type="Proteomes" id="UP000598297">
    <property type="component" value="Unassembled WGS sequence"/>
</dbReference>
<name>A0A964USE3_9ACTN</name>
<keyword evidence="2" id="KW-1185">Reference proteome</keyword>